<evidence type="ECO:0000256" key="2">
    <source>
        <dbReference type="SAM" id="MobiDB-lite"/>
    </source>
</evidence>
<comment type="caution">
    <text evidence="4">The sequence shown here is derived from an EMBL/GenBank/DDBJ whole genome shotgun (WGS) entry which is preliminary data.</text>
</comment>
<feature type="domain" description="Protein kinase" evidence="3">
    <location>
        <begin position="214"/>
        <end position="468"/>
    </location>
</feature>
<dbReference type="Gene3D" id="1.10.510.10">
    <property type="entry name" value="Transferase(Phosphotransferase) domain 1"/>
    <property type="match status" value="1"/>
</dbReference>
<feature type="coiled-coil region" evidence="1">
    <location>
        <begin position="157"/>
        <end position="184"/>
    </location>
</feature>
<dbReference type="PANTHER" id="PTHR44329">
    <property type="entry name" value="SERINE/THREONINE-PROTEIN KINASE TNNI3K-RELATED"/>
    <property type="match status" value="1"/>
</dbReference>
<dbReference type="GO" id="GO:0004674">
    <property type="term" value="F:protein serine/threonine kinase activity"/>
    <property type="evidence" value="ECO:0007669"/>
    <property type="project" value="TreeGrafter"/>
</dbReference>
<dbReference type="SUPFAM" id="SSF56112">
    <property type="entry name" value="Protein kinase-like (PK-like)"/>
    <property type="match status" value="1"/>
</dbReference>
<keyword evidence="1" id="KW-0175">Coiled coil</keyword>
<dbReference type="PROSITE" id="PS50011">
    <property type="entry name" value="PROTEIN_KINASE_DOM"/>
    <property type="match status" value="1"/>
</dbReference>
<organism evidence="4 5">
    <name type="scientific">Paraglomus occultum</name>
    <dbReference type="NCBI Taxonomy" id="144539"/>
    <lineage>
        <taxon>Eukaryota</taxon>
        <taxon>Fungi</taxon>
        <taxon>Fungi incertae sedis</taxon>
        <taxon>Mucoromycota</taxon>
        <taxon>Glomeromycotina</taxon>
        <taxon>Glomeromycetes</taxon>
        <taxon>Paraglomerales</taxon>
        <taxon>Paraglomeraceae</taxon>
        <taxon>Paraglomus</taxon>
    </lineage>
</organism>
<dbReference type="GO" id="GO:0005524">
    <property type="term" value="F:ATP binding"/>
    <property type="evidence" value="ECO:0007669"/>
    <property type="project" value="InterPro"/>
</dbReference>
<dbReference type="Pfam" id="PF07714">
    <property type="entry name" value="PK_Tyr_Ser-Thr"/>
    <property type="match status" value="1"/>
</dbReference>
<dbReference type="Proteomes" id="UP000789572">
    <property type="component" value="Unassembled WGS sequence"/>
</dbReference>
<reference evidence="4" key="1">
    <citation type="submission" date="2021-06" db="EMBL/GenBank/DDBJ databases">
        <authorList>
            <person name="Kallberg Y."/>
            <person name="Tangrot J."/>
            <person name="Rosling A."/>
        </authorList>
    </citation>
    <scope>NUCLEOTIDE SEQUENCE</scope>
    <source>
        <strain evidence="4">IA702</strain>
    </source>
</reference>
<dbReference type="AlphaFoldDB" id="A0A9N8VSA7"/>
<dbReference type="InterPro" id="IPR000719">
    <property type="entry name" value="Prot_kinase_dom"/>
</dbReference>
<dbReference type="InterPro" id="IPR011009">
    <property type="entry name" value="Kinase-like_dom_sf"/>
</dbReference>
<evidence type="ECO:0000313" key="5">
    <source>
        <dbReference type="Proteomes" id="UP000789572"/>
    </source>
</evidence>
<dbReference type="Gene3D" id="1.20.930.20">
    <property type="entry name" value="Adaptor protein Cbl, N-terminal domain"/>
    <property type="match status" value="1"/>
</dbReference>
<sequence>MASKPKVDPAVATQQIKRIKELSEQLVSQAFGVKMMAQNAKTHKPDCVSFANRIQLASERAANFAKKIEEDLPEVVAMKYDLEAATEELEKSKEIFLQIKMFVQQNQLAPFSNQVVNQAEDFRIQRLITDYNRRLDNCVGNISVAFASHKLQRSLTIEEEEEVLKTLKSDVEKELAKLEELKSLKQAGGDDAKSQWLRLAIEQQHLRFIPFDQIKVNNFLRRGGFGIVYQAQWDDTPIVLKQLFDQKDFVQEIRLHKRVHDGDYIVKLHGITKDDDGNLGMIMKYAAHGSLRDYLKSHASQLTWYQKVQLAKQITIGLSFIHRERIFHRDFHSGNILVDENGGPMITDFGLSRADQVAVPSNRSSDSPVYGLVAYTAPERLKDSSLPFDEKCDIYSLGVVFWEIGSGQKPFKEQNDMSLGVNIVMGQREKFGKGVPLRYKELIERCWHDNPKERPSMREIQQVLSDLLHDMKELGSENLSCLEEDEEDEFYVTAGLGSYRSTESKSEIDTSDEVSGSSATKYVNALEDLTENDDSYCK</sequence>
<dbReference type="InterPro" id="IPR001245">
    <property type="entry name" value="Ser-Thr/Tyr_kinase_cat_dom"/>
</dbReference>
<accession>A0A9N8VSA7</accession>
<dbReference type="OrthoDB" id="6718656at2759"/>
<gene>
    <name evidence="4" type="ORF">POCULU_LOCUS540</name>
</gene>
<evidence type="ECO:0000256" key="1">
    <source>
        <dbReference type="SAM" id="Coils"/>
    </source>
</evidence>
<keyword evidence="5" id="KW-1185">Reference proteome</keyword>
<dbReference type="InterPro" id="IPR051681">
    <property type="entry name" value="Ser/Thr_Kinases-Pseudokinases"/>
</dbReference>
<feature type="region of interest" description="Disordered" evidence="2">
    <location>
        <begin position="500"/>
        <end position="519"/>
    </location>
</feature>
<protein>
    <submittedName>
        <fullName evidence="4">1254_t:CDS:1</fullName>
    </submittedName>
</protein>
<dbReference type="InterPro" id="IPR036537">
    <property type="entry name" value="Adaptor_Cbl_N_dom_sf"/>
</dbReference>
<name>A0A9N8VSA7_9GLOM</name>
<dbReference type="EMBL" id="CAJVPJ010000028">
    <property type="protein sequence ID" value="CAG8460633.1"/>
    <property type="molecule type" value="Genomic_DNA"/>
</dbReference>
<evidence type="ECO:0000313" key="4">
    <source>
        <dbReference type="EMBL" id="CAG8460633.1"/>
    </source>
</evidence>
<proteinExistence type="predicted"/>
<dbReference type="GO" id="GO:0007166">
    <property type="term" value="P:cell surface receptor signaling pathway"/>
    <property type="evidence" value="ECO:0007669"/>
    <property type="project" value="InterPro"/>
</dbReference>
<evidence type="ECO:0000259" key="3">
    <source>
        <dbReference type="PROSITE" id="PS50011"/>
    </source>
</evidence>
<dbReference type="PRINTS" id="PR00109">
    <property type="entry name" value="TYRKINASE"/>
</dbReference>